<feature type="region of interest" description="Disordered" evidence="1">
    <location>
        <begin position="1"/>
        <end position="30"/>
    </location>
</feature>
<dbReference type="SUPFAM" id="SSF81383">
    <property type="entry name" value="F-box domain"/>
    <property type="match status" value="1"/>
</dbReference>
<dbReference type="KEGG" id="nau:109218960"/>
<dbReference type="STRING" id="49451.A0A1J6ILU1"/>
<sequence>MVPSNGKRNGKQKEKGSSKTTKSRAPADSTTSDLYFPREIISNILSRLPIKILLRFRCVCKQWRNLIFKPNFIAAHFCHSSALQRSGSSIVIHTRHYETSDHALSLYNPHDESIVELDNPYPCFFPNMFVAGPVNGIVCLFQKASGDTFTLWNPAMRKYGMVPLSRNKPDEGVHCWASIGLAFDPQENDLLLLRIFCVVPGSTVPNHVEMYSTKSFGWKKLKCDLVFSIFCNTCLAIVKGVPYWLAFVTDEFGLRTVLVRFDVGNKVLEKLPMPGIGEVADQCIVTIEDSIGLLTREERDECYISVWVMDEEDGRSKKCKAGPLLGFDGIVGCLRNGDIVVENESGLLFFDPVTSSVMVKLSVDNAKKGSYEIFNYSESLLLIEWMLPVNKQAKE</sequence>
<evidence type="ECO:0000256" key="1">
    <source>
        <dbReference type="SAM" id="MobiDB-lite"/>
    </source>
</evidence>
<dbReference type="InterPro" id="IPR017451">
    <property type="entry name" value="F-box-assoc_interact_dom"/>
</dbReference>
<dbReference type="Pfam" id="PF07734">
    <property type="entry name" value="FBA_1"/>
    <property type="match status" value="1"/>
</dbReference>
<comment type="caution">
    <text evidence="3">The sequence shown here is derived from an EMBL/GenBank/DDBJ whole genome shotgun (WGS) entry which is preliminary data.</text>
</comment>
<accession>A0A1J6ILU1</accession>
<dbReference type="InterPro" id="IPR001810">
    <property type="entry name" value="F-box_dom"/>
</dbReference>
<reference evidence="3" key="1">
    <citation type="submission" date="2016-11" db="EMBL/GenBank/DDBJ databases">
        <title>The genome of Nicotiana attenuata.</title>
        <authorList>
            <person name="Xu S."/>
            <person name="Brockmoeller T."/>
            <person name="Gaquerel E."/>
            <person name="Navarro A."/>
            <person name="Kuhl H."/>
            <person name="Gase K."/>
            <person name="Ling Z."/>
            <person name="Zhou W."/>
            <person name="Kreitzer C."/>
            <person name="Stanke M."/>
            <person name="Tang H."/>
            <person name="Lyons E."/>
            <person name="Pandey P."/>
            <person name="Pandey S.P."/>
            <person name="Timmermann B."/>
            <person name="Baldwin I.T."/>
        </authorList>
    </citation>
    <scope>NUCLEOTIDE SEQUENCE [LARGE SCALE GENOMIC DNA]</scope>
    <source>
        <strain evidence="3">UT</strain>
    </source>
</reference>
<proteinExistence type="predicted"/>
<dbReference type="PROSITE" id="PS50181">
    <property type="entry name" value="FBOX"/>
    <property type="match status" value="1"/>
</dbReference>
<dbReference type="Gramene" id="OIT06101">
    <property type="protein sequence ID" value="OIT06101"/>
    <property type="gene ID" value="A4A49_04443"/>
</dbReference>
<dbReference type="InterPro" id="IPR036047">
    <property type="entry name" value="F-box-like_dom_sf"/>
</dbReference>
<dbReference type="AlphaFoldDB" id="A0A1J6ILU1"/>
<dbReference type="SMART" id="SM00256">
    <property type="entry name" value="FBOX"/>
    <property type="match status" value="1"/>
</dbReference>
<dbReference type="PANTHER" id="PTHR31672">
    <property type="entry name" value="BNACNNG10540D PROTEIN"/>
    <property type="match status" value="1"/>
</dbReference>
<dbReference type="InterPro" id="IPR050796">
    <property type="entry name" value="SCF_F-box_component"/>
</dbReference>
<name>A0A1J6ILU1_NICAT</name>
<dbReference type="OrthoDB" id="910659at2759"/>
<dbReference type="CDD" id="cd22157">
    <property type="entry name" value="F-box_AtFBW1-like"/>
    <property type="match status" value="1"/>
</dbReference>
<dbReference type="InterPro" id="IPR006527">
    <property type="entry name" value="F-box-assoc_dom_typ1"/>
</dbReference>
<dbReference type="NCBIfam" id="TIGR01640">
    <property type="entry name" value="F_box_assoc_1"/>
    <property type="match status" value="1"/>
</dbReference>
<evidence type="ECO:0000259" key="2">
    <source>
        <dbReference type="PROSITE" id="PS50181"/>
    </source>
</evidence>
<gene>
    <name evidence="3" type="ORF">A4A49_04443</name>
</gene>
<dbReference type="Gene3D" id="1.20.1280.50">
    <property type="match status" value="1"/>
</dbReference>
<dbReference type="SMR" id="A0A1J6ILU1"/>
<keyword evidence="4" id="KW-1185">Reference proteome</keyword>
<dbReference type="PANTHER" id="PTHR31672:SF13">
    <property type="entry name" value="F-BOX PROTEIN CPR30-LIKE"/>
    <property type="match status" value="1"/>
</dbReference>
<evidence type="ECO:0000313" key="3">
    <source>
        <dbReference type="EMBL" id="OIT06101.1"/>
    </source>
</evidence>
<evidence type="ECO:0000313" key="4">
    <source>
        <dbReference type="Proteomes" id="UP000187609"/>
    </source>
</evidence>
<feature type="domain" description="F-box" evidence="2">
    <location>
        <begin position="30"/>
        <end position="77"/>
    </location>
</feature>
<organism evidence="3 4">
    <name type="scientific">Nicotiana attenuata</name>
    <name type="common">Coyote tobacco</name>
    <dbReference type="NCBI Taxonomy" id="49451"/>
    <lineage>
        <taxon>Eukaryota</taxon>
        <taxon>Viridiplantae</taxon>
        <taxon>Streptophyta</taxon>
        <taxon>Embryophyta</taxon>
        <taxon>Tracheophyta</taxon>
        <taxon>Spermatophyta</taxon>
        <taxon>Magnoliopsida</taxon>
        <taxon>eudicotyledons</taxon>
        <taxon>Gunneridae</taxon>
        <taxon>Pentapetalae</taxon>
        <taxon>asterids</taxon>
        <taxon>lamiids</taxon>
        <taxon>Solanales</taxon>
        <taxon>Solanaceae</taxon>
        <taxon>Nicotianoideae</taxon>
        <taxon>Nicotianeae</taxon>
        <taxon>Nicotiana</taxon>
    </lineage>
</organism>
<dbReference type="EMBL" id="MJEQ01037184">
    <property type="protein sequence ID" value="OIT06101.1"/>
    <property type="molecule type" value="Genomic_DNA"/>
</dbReference>
<dbReference type="Proteomes" id="UP000187609">
    <property type="component" value="Unassembled WGS sequence"/>
</dbReference>
<dbReference type="OMA" id="KDNCHID"/>
<protein>
    <submittedName>
        <fullName evidence="3">F-box protein</fullName>
    </submittedName>
</protein>
<dbReference type="Pfam" id="PF00646">
    <property type="entry name" value="F-box"/>
    <property type="match status" value="1"/>
</dbReference>